<sequence>MDLKEIATVSGKGGLFRLVKPTRSGVILESIDEQKSKLVAGPQYRVSILKEISIYTTGKESSVQLEEVLAAIFEKYGKDLPVQPKSSSEDLFSFIEEIVPQYDRERVYSSDIKKLVTWYGILVNHAPDLFEKKQEDAVQAPAEEEKKSS</sequence>
<organism evidence="3 4">
    <name type="scientific">Rhodocytophaga aerolata</name>
    <dbReference type="NCBI Taxonomy" id="455078"/>
    <lineage>
        <taxon>Bacteria</taxon>
        <taxon>Pseudomonadati</taxon>
        <taxon>Bacteroidota</taxon>
        <taxon>Cytophagia</taxon>
        <taxon>Cytophagales</taxon>
        <taxon>Rhodocytophagaceae</taxon>
        <taxon>Rhodocytophaga</taxon>
    </lineage>
</organism>
<dbReference type="Gene3D" id="2.30.30.730">
    <property type="match status" value="1"/>
</dbReference>
<evidence type="ECO:0000259" key="1">
    <source>
        <dbReference type="Pfam" id="PF18347"/>
    </source>
</evidence>
<reference evidence="3" key="1">
    <citation type="submission" date="2023-07" db="EMBL/GenBank/DDBJ databases">
        <title>The genome sequence of Rhodocytophaga aerolata KACC 12507.</title>
        <authorList>
            <person name="Zhang X."/>
        </authorList>
    </citation>
    <scope>NUCLEOTIDE SEQUENCE</scope>
    <source>
        <strain evidence="3">KACC 12507</strain>
    </source>
</reference>
<keyword evidence="4" id="KW-1185">Reference proteome</keyword>
<proteinExistence type="predicted"/>
<dbReference type="Pfam" id="PF18347">
    <property type="entry name" value="DUF5606"/>
    <property type="match status" value="1"/>
</dbReference>
<gene>
    <name evidence="3" type="ORF">Q0590_07965</name>
</gene>
<protein>
    <submittedName>
        <fullName evidence="3">DUF5606 domain-containing protein</fullName>
    </submittedName>
</protein>
<accession>A0ABT8R4G9</accession>
<feature type="domain" description="DUF5606" evidence="1">
    <location>
        <begin position="3"/>
        <end position="49"/>
    </location>
</feature>
<dbReference type="EMBL" id="JAUKPO010000003">
    <property type="protein sequence ID" value="MDO1446183.1"/>
    <property type="molecule type" value="Genomic_DNA"/>
</dbReference>
<dbReference type="InterPro" id="IPR049281">
    <property type="entry name" value="BVU_3817-like_C_sf"/>
</dbReference>
<evidence type="ECO:0000259" key="2">
    <source>
        <dbReference type="Pfam" id="PF21186"/>
    </source>
</evidence>
<feature type="domain" description="DUF6852" evidence="2">
    <location>
        <begin position="52"/>
        <end position="122"/>
    </location>
</feature>
<dbReference type="Pfam" id="PF21186">
    <property type="entry name" value="DUF6852"/>
    <property type="match status" value="1"/>
</dbReference>
<dbReference type="InterPro" id="IPR049280">
    <property type="entry name" value="DUF6852"/>
</dbReference>
<dbReference type="Gene3D" id="1.10.10.1650">
    <property type="match status" value="1"/>
</dbReference>
<dbReference type="InterPro" id="IPR041218">
    <property type="entry name" value="DUF5606"/>
</dbReference>
<dbReference type="RefSeq" id="WP_302036984.1">
    <property type="nucleotide sequence ID" value="NZ_JAUKPO010000003.1"/>
</dbReference>
<dbReference type="Proteomes" id="UP001168528">
    <property type="component" value="Unassembled WGS sequence"/>
</dbReference>
<name>A0ABT8R4G9_9BACT</name>
<evidence type="ECO:0000313" key="3">
    <source>
        <dbReference type="EMBL" id="MDO1446183.1"/>
    </source>
</evidence>
<evidence type="ECO:0000313" key="4">
    <source>
        <dbReference type="Proteomes" id="UP001168528"/>
    </source>
</evidence>
<comment type="caution">
    <text evidence="3">The sequence shown here is derived from an EMBL/GenBank/DDBJ whole genome shotgun (WGS) entry which is preliminary data.</text>
</comment>
<dbReference type="InterPro" id="IPR049282">
    <property type="entry name" value="BVU_3817_N_sf"/>
</dbReference>